<reference evidence="3" key="1">
    <citation type="submission" date="2015-11" db="EMBL/GenBank/DDBJ databases">
        <authorList>
            <person name="Varghese N."/>
        </authorList>
    </citation>
    <scope>NUCLEOTIDE SEQUENCE [LARGE SCALE GENOMIC DNA]</scope>
</reference>
<evidence type="ECO:0000256" key="1">
    <source>
        <dbReference type="SAM" id="Phobius"/>
    </source>
</evidence>
<gene>
    <name evidence="2" type="ORF">JGI1_02283</name>
</gene>
<keyword evidence="1" id="KW-0472">Membrane</keyword>
<proteinExistence type="predicted"/>
<evidence type="ECO:0008006" key="4">
    <source>
        <dbReference type="Google" id="ProtNLM"/>
    </source>
</evidence>
<feature type="transmembrane region" description="Helical" evidence="1">
    <location>
        <begin position="20"/>
        <end position="40"/>
    </location>
</feature>
<organism evidence="2 3">
    <name type="scientific">Candidatus Thermokryptus mobilis</name>
    <dbReference type="NCBI Taxonomy" id="1643428"/>
    <lineage>
        <taxon>Bacteria</taxon>
        <taxon>Pseudomonadati</taxon>
        <taxon>Candidatus Kryptoniota</taxon>
        <taxon>Candidatus Thermokryptus</taxon>
    </lineage>
</organism>
<dbReference type="Proteomes" id="UP000320623">
    <property type="component" value="Unassembled WGS sequence"/>
</dbReference>
<dbReference type="EMBL" id="FAOO01000031">
    <property type="protein sequence ID" value="CUU09178.1"/>
    <property type="molecule type" value="Genomic_DNA"/>
</dbReference>
<sequence>MKLTTHALNRMSQRRISDELLNLALKYGFVVYNAGAKFIFVRKKDIPEDMPRAIAERVEGIVIVMNPIDGTILTVYKNKNALKEIKRKLKRYEGRTPRRKYKLSEVL</sequence>
<dbReference type="AlphaFoldDB" id="A0A0S4NDD9"/>
<accession>A0A0S4NDD9</accession>
<dbReference type="RefSeq" id="WP_219916531.1">
    <property type="nucleotide sequence ID" value="NZ_FAOO01000031.1"/>
</dbReference>
<keyword evidence="1" id="KW-0812">Transmembrane</keyword>
<protein>
    <recommendedName>
        <fullName evidence="4">DUF4258 domain-containing protein</fullName>
    </recommendedName>
</protein>
<name>A0A0S4NDD9_9BACT</name>
<keyword evidence="3" id="KW-1185">Reference proteome</keyword>
<keyword evidence="1" id="KW-1133">Transmembrane helix</keyword>
<evidence type="ECO:0000313" key="2">
    <source>
        <dbReference type="EMBL" id="CUU09178.1"/>
    </source>
</evidence>
<evidence type="ECO:0000313" key="3">
    <source>
        <dbReference type="Proteomes" id="UP000320623"/>
    </source>
</evidence>